<dbReference type="EC" id="3.1.1.-" evidence="2"/>
<dbReference type="PATRIC" id="fig|1609981.3.peg.1312"/>
<dbReference type="GO" id="GO:0106026">
    <property type="term" value="F:Gly-tRNA(Ala) deacylase activity"/>
    <property type="evidence" value="ECO:0007669"/>
    <property type="project" value="UniProtKB-UniRule"/>
</dbReference>
<dbReference type="GO" id="GO:0019478">
    <property type="term" value="P:D-amino acid catabolic process"/>
    <property type="evidence" value="ECO:0007669"/>
    <property type="project" value="UniProtKB-UniRule"/>
</dbReference>
<dbReference type="OrthoDB" id="9801395at2"/>
<feature type="short sequence motif" description="Gly-cisPro motif, important for rejection of L-amino acids" evidence="2">
    <location>
        <begin position="137"/>
        <end position="138"/>
    </location>
</feature>
<dbReference type="RefSeq" id="WP_052881839.1">
    <property type="nucleotide sequence ID" value="NZ_CP010904.1"/>
</dbReference>
<dbReference type="KEGG" id="vbl:L21SP4_01262"/>
<evidence type="ECO:0000313" key="4">
    <source>
        <dbReference type="Proteomes" id="UP000035268"/>
    </source>
</evidence>
<dbReference type="EMBL" id="CP010904">
    <property type="protein sequence ID" value="AKJ64510.1"/>
    <property type="molecule type" value="Genomic_DNA"/>
</dbReference>
<comment type="subcellular location">
    <subcellularLocation>
        <location evidence="2">Cytoplasm</location>
    </subcellularLocation>
</comment>
<dbReference type="InterPro" id="IPR023509">
    <property type="entry name" value="DTD-like_sf"/>
</dbReference>
<reference evidence="3 4" key="2">
    <citation type="journal article" date="2016" name="ISME J.">
        <title>Characterization of the first cultured representative of Verrucomicrobia subdivision 5 indicates the proposal of a novel phylum.</title>
        <authorList>
            <person name="Spring S."/>
            <person name="Bunk B."/>
            <person name="Sproer C."/>
            <person name="Schumann P."/>
            <person name="Rohde M."/>
            <person name="Tindall B.J."/>
            <person name="Klenk H.P."/>
        </authorList>
    </citation>
    <scope>NUCLEOTIDE SEQUENCE [LARGE SCALE GENOMIC DNA]</scope>
    <source>
        <strain evidence="3 4">L21-Fru-AB</strain>
    </source>
</reference>
<protein>
    <recommendedName>
        <fullName evidence="2">D-aminoacyl-tRNA deacylase</fullName>
        <shortName evidence="2">DTD</shortName>
        <ecNumber evidence="2">3.1.1.96</ecNumber>
    </recommendedName>
    <alternativeName>
        <fullName evidence="2">Gly-tRNA(Ala) deacylase</fullName>
        <ecNumber evidence="2">3.1.1.-</ecNumber>
    </alternativeName>
</protein>
<keyword evidence="4" id="KW-1185">Reference proteome</keyword>
<dbReference type="HAMAP" id="MF_00518">
    <property type="entry name" value="Deacylase_Dtd"/>
    <property type="match status" value="1"/>
</dbReference>
<organism evidence="3 4">
    <name type="scientific">Kiritimatiella glycovorans</name>
    <dbReference type="NCBI Taxonomy" id="1307763"/>
    <lineage>
        <taxon>Bacteria</taxon>
        <taxon>Pseudomonadati</taxon>
        <taxon>Kiritimatiellota</taxon>
        <taxon>Kiritimatiellia</taxon>
        <taxon>Kiritimatiellales</taxon>
        <taxon>Kiritimatiellaceae</taxon>
        <taxon>Kiritimatiella</taxon>
    </lineage>
</organism>
<dbReference type="GO" id="GO:0051500">
    <property type="term" value="F:D-tyrosyl-tRNA(Tyr) deacylase activity"/>
    <property type="evidence" value="ECO:0007669"/>
    <property type="project" value="TreeGrafter"/>
</dbReference>
<gene>
    <name evidence="2 3" type="primary">dtd</name>
    <name evidence="3" type="ORF">L21SP4_01262</name>
</gene>
<evidence type="ECO:0000256" key="2">
    <source>
        <dbReference type="HAMAP-Rule" id="MF_00518"/>
    </source>
</evidence>
<accession>A0A0G3EI68</accession>
<dbReference type="SUPFAM" id="SSF69500">
    <property type="entry name" value="DTD-like"/>
    <property type="match status" value="1"/>
</dbReference>
<dbReference type="Gene3D" id="3.50.80.10">
    <property type="entry name" value="D-tyrosyl-tRNA(Tyr) deacylase"/>
    <property type="match status" value="1"/>
</dbReference>
<dbReference type="InterPro" id="IPR003732">
    <property type="entry name" value="Daa-tRNA_deacyls_DTD"/>
</dbReference>
<dbReference type="PANTHER" id="PTHR10472">
    <property type="entry name" value="D-TYROSYL-TRNA TYR DEACYLASE"/>
    <property type="match status" value="1"/>
</dbReference>
<comment type="similarity">
    <text evidence="1 2">Belongs to the DTD family.</text>
</comment>
<comment type="domain">
    <text evidence="2">A Gly-cisPro motif from one monomer fits into the active site of the other monomer to allow specific chiral rejection of L-amino acids.</text>
</comment>
<dbReference type="FunFam" id="3.50.80.10:FF:000001">
    <property type="entry name" value="D-aminoacyl-tRNA deacylase"/>
    <property type="match status" value="1"/>
</dbReference>
<dbReference type="Proteomes" id="UP000035268">
    <property type="component" value="Chromosome"/>
</dbReference>
<dbReference type="PANTHER" id="PTHR10472:SF5">
    <property type="entry name" value="D-AMINOACYL-TRNA DEACYLASE 1"/>
    <property type="match status" value="1"/>
</dbReference>
<sequence>MKLVIQRVLSAGVEVDGVRVAEIGRGALVLAGVGEGDTEADARHLALKTAKLRMFEDADGRMNESLDAVKGSCLVVSQFTLYGDCRKGNRPSFVGAADPERGRALYELYVRELESAGIPVSTGRFGALMRVELVNDGPVTLMLESCGRA</sequence>
<keyword evidence="2 3" id="KW-0378">Hydrolase</keyword>
<comment type="function">
    <text evidence="2">An aminoacyl-tRNA editing enzyme that deacylates mischarged D-aminoacyl-tRNAs. Also deacylates mischarged glycyl-tRNA(Ala), protecting cells against glycine mischarging by AlaRS. Acts via tRNA-based rather than protein-based catalysis; rejects L-amino acids rather than detecting D-amino acids in the active site. By recycling D-aminoacyl-tRNA to D-amino acids and free tRNA molecules, this enzyme counteracts the toxicity associated with the formation of D-aminoacyl-tRNA entities in vivo and helps enforce protein L-homochirality.</text>
</comment>
<dbReference type="EC" id="3.1.1.96" evidence="2"/>
<name>A0A0G3EI68_9BACT</name>
<keyword evidence="2" id="KW-0820">tRNA-binding</keyword>
<dbReference type="GO" id="GO:0043908">
    <property type="term" value="F:Ser(Gly)-tRNA(Ala) hydrolase activity"/>
    <property type="evidence" value="ECO:0007669"/>
    <property type="project" value="UniProtKB-UniRule"/>
</dbReference>
<keyword evidence="2" id="KW-0963">Cytoplasm</keyword>
<dbReference type="Pfam" id="PF02580">
    <property type="entry name" value="Tyr_Deacylase"/>
    <property type="match status" value="1"/>
</dbReference>
<comment type="catalytic activity">
    <reaction evidence="2">
        <text>glycyl-tRNA(Ala) + H2O = tRNA(Ala) + glycine + H(+)</text>
        <dbReference type="Rhea" id="RHEA:53744"/>
        <dbReference type="Rhea" id="RHEA-COMP:9657"/>
        <dbReference type="Rhea" id="RHEA-COMP:13640"/>
        <dbReference type="ChEBI" id="CHEBI:15377"/>
        <dbReference type="ChEBI" id="CHEBI:15378"/>
        <dbReference type="ChEBI" id="CHEBI:57305"/>
        <dbReference type="ChEBI" id="CHEBI:78442"/>
        <dbReference type="ChEBI" id="CHEBI:78522"/>
    </reaction>
</comment>
<dbReference type="GO" id="GO:0000049">
    <property type="term" value="F:tRNA binding"/>
    <property type="evidence" value="ECO:0007669"/>
    <property type="project" value="UniProtKB-UniRule"/>
</dbReference>
<keyword evidence="2" id="KW-0694">RNA-binding</keyword>
<evidence type="ECO:0000256" key="1">
    <source>
        <dbReference type="ARBA" id="ARBA00009673"/>
    </source>
</evidence>
<dbReference type="GO" id="GO:0005737">
    <property type="term" value="C:cytoplasm"/>
    <property type="evidence" value="ECO:0007669"/>
    <property type="project" value="UniProtKB-SubCell"/>
</dbReference>
<evidence type="ECO:0000313" key="3">
    <source>
        <dbReference type="EMBL" id="AKJ64510.1"/>
    </source>
</evidence>
<dbReference type="STRING" id="1307763.L21SP4_01262"/>
<proteinExistence type="inferred from homology"/>
<dbReference type="AlphaFoldDB" id="A0A0G3EI68"/>
<comment type="catalytic activity">
    <reaction evidence="2">
        <text>a D-aminoacyl-tRNA + H2O = a tRNA + a D-alpha-amino acid + H(+)</text>
        <dbReference type="Rhea" id="RHEA:13953"/>
        <dbReference type="Rhea" id="RHEA-COMP:10123"/>
        <dbReference type="Rhea" id="RHEA-COMP:10124"/>
        <dbReference type="ChEBI" id="CHEBI:15377"/>
        <dbReference type="ChEBI" id="CHEBI:15378"/>
        <dbReference type="ChEBI" id="CHEBI:59871"/>
        <dbReference type="ChEBI" id="CHEBI:78442"/>
        <dbReference type="ChEBI" id="CHEBI:79333"/>
        <dbReference type="EC" id="3.1.1.96"/>
    </reaction>
</comment>
<reference evidence="4" key="1">
    <citation type="submission" date="2015-02" db="EMBL/GenBank/DDBJ databases">
        <title>Description and complete genome sequence of the first cultured representative of the subdivision 5 of the Verrucomicrobia phylum.</title>
        <authorList>
            <person name="Spring S."/>
            <person name="Bunk B."/>
            <person name="Sproer C."/>
            <person name="Klenk H.-P."/>
        </authorList>
    </citation>
    <scope>NUCLEOTIDE SEQUENCE [LARGE SCALE GENOMIC DNA]</scope>
    <source>
        <strain evidence="4">L21-Fru-AB</strain>
    </source>
</reference>
<comment type="subunit">
    <text evidence="2">Homodimer.</text>
</comment>
<dbReference type="NCBIfam" id="TIGR00256">
    <property type="entry name" value="D-aminoacyl-tRNA deacylase"/>
    <property type="match status" value="1"/>
</dbReference>